<sequence length="241" mass="28472">MKFDGFRHPREQVAPITLAGTFRNQPVRLLFYRNPFLGLFFTIGFILLPYVGHQLDKKGKFILSVFCSRKKGFNAPAGLKFLYCVLYLFLFIFVCFNSADERKRSHSNGEVQFERDYHYLKHHLFHSWEKNNHYIQNKRLPLYRCNTNLGILRCTDTYASRRDIWNSVVCSSNTHGMEQLRLALSGERWKDYLEKSAKSQMPEELTKQQYQRMRLCSQTTGLHTSMVKEEENDRALLTSTF</sequence>
<dbReference type="Proteomes" id="UP000054783">
    <property type="component" value="Unassembled WGS sequence"/>
</dbReference>
<comment type="caution">
    <text evidence="2">The sequence shown here is derived from an EMBL/GenBank/DDBJ whole genome shotgun (WGS) entry which is preliminary data.</text>
</comment>
<reference evidence="2 3" key="1">
    <citation type="submission" date="2015-01" db="EMBL/GenBank/DDBJ databases">
        <title>Evolution of Trichinella species and genotypes.</title>
        <authorList>
            <person name="Korhonen P.K."/>
            <person name="Edoardo P."/>
            <person name="Giuseppe L.R."/>
            <person name="Gasser R.B."/>
        </authorList>
    </citation>
    <scope>NUCLEOTIDE SEQUENCE [LARGE SCALE GENOMIC DNA]</scope>
    <source>
        <strain evidence="2">ISS2496</strain>
    </source>
</reference>
<evidence type="ECO:0000256" key="1">
    <source>
        <dbReference type="SAM" id="Phobius"/>
    </source>
</evidence>
<protein>
    <submittedName>
        <fullName evidence="2">Uncharacterized protein</fullName>
    </submittedName>
</protein>
<keyword evidence="1" id="KW-0472">Membrane</keyword>
<dbReference type="OrthoDB" id="5917870at2759"/>
<name>A0A0V1AAS5_9BILA</name>
<keyword evidence="3" id="KW-1185">Reference proteome</keyword>
<dbReference type="EMBL" id="JYDQ01000013">
    <property type="protein sequence ID" value="KRY21922.1"/>
    <property type="molecule type" value="Genomic_DNA"/>
</dbReference>
<keyword evidence="1" id="KW-0812">Transmembrane</keyword>
<accession>A0A0V1AAS5</accession>
<evidence type="ECO:0000313" key="3">
    <source>
        <dbReference type="Proteomes" id="UP000054783"/>
    </source>
</evidence>
<organism evidence="2 3">
    <name type="scientific">Trichinella patagoniensis</name>
    <dbReference type="NCBI Taxonomy" id="990121"/>
    <lineage>
        <taxon>Eukaryota</taxon>
        <taxon>Metazoa</taxon>
        <taxon>Ecdysozoa</taxon>
        <taxon>Nematoda</taxon>
        <taxon>Enoplea</taxon>
        <taxon>Dorylaimia</taxon>
        <taxon>Trichinellida</taxon>
        <taxon>Trichinellidae</taxon>
        <taxon>Trichinella</taxon>
    </lineage>
</organism>
<dbReference type="AlphaFoldDB" id="A0A0V1AAS5"/>
<feature type="transmembrane region" description="Helical" evidence="1">
    <location>
        <begin position="30"/>
        <end position="51"/>
    </location>
</feature>
<feature type="transmembrane region" description="Helical" evidence="1">
    <location>
        <begin position="80"/>
        <end position="99"/>
    </location>
</feature>
<keyword evidence="1" id="KW-1133">Transmembrane helix</keyword>
<evidence type="ECO:0000313" key="2">
    <source>
        <dbReference type="EMBL" id="KRY21922.1"/>
    </source>
</evidence>
<proteinExistence type="predicted"/>
<gene>
    <name evidence="2" type="ORF">T12_13046</name>
</gene>